<feature type="chain" id="PRO_5044605376" evidence="1">
    <location>
        <begin position="19"/>
        <end position="744"/>
    </location>
</feature>
<dbReference type="OrthoDB" id="9342482at2"/>
<dbReference type="InterPro" id="IPR009003">
    <property type="entry name" value="Peptidase_S1_PA"/>
</dbReference>
<name>A0A497XRD5_9SPHI</name>
<dbReference type="EMBL" id="SOPX01000006">
    <property type="protein sequence ID" value="TFB28364.1"/>
    <property type="molecule type" value="Genomic_DNA"/>
</dbReference>
<dbReference type="Pfam" id="PF18962">
    <property type="entry name" value="Por_Secre_tail"/>
    <property type="match status" value="1"/>
</dbReference>
<dbReference type="Proteomes" id="UP000297429">
    <property type="component" value="Unassembled WGS sequence"/>
</dbReference>
<protein>
    <submittedName>
        <fullName evidence="4">Putative secreted protein (Por secretion system target)</fullName>
    </submittedName>
    <submittedName>
        <fullName evidence="5">T9SS type A sorting domain-containing protein</fullName>
    </submittedName>
</protein>
<accession>A0A497XRD5</accession>
<sequence length="744" mass="81312">MRILFSVFLSILIFSAKAQILRVATSAQKINRQIPGYSELKTINTKTFNYSPKVSKAKILTPIDGDPKTEINKTDHYADILSVAIGMADGKISSSSAGKVWALRISIPNALNIGLIFNSFDLSPTAEMYIFNDQKTIMDSCIKKNNFTVSNTIGISPFGGNNITIYIVEPNNSGDFKSSISINKIEVGFKEIGGSKDGTLMREASTNCNPTVMCRPYMMNSARAVARFSSNGFAGTGTLINNEYNNGKAYFLTAFHVLDADENDVLDPSEIAALSGARFLFQFWRNNCLSSVNDLGIQFTGAILKASSKETDVVVLELTNPPGVGDGVNYAGWNRQTTAPADYSSYILHHPNGEDMRITDTRDVGDWFWGNKFWTAHYAEGVVSPGSSGAGLFNQYDQVVGQLRGGWSSCDFTDFGDRYGKFSYSWGDAGLQPLLSPSGNQAVNPLILSTIIMNGDENIDYCDNNNHTYSVPNLVGCSYSWNVPNTLNLISGQYTSSIVVNRNAAVLPAYTQLTVTITDSKGYSRIVNVSKTVQVGIANITLASGPPPPAPRYVTVMFKYNNVYPGSYFDVESADGNPFIPLNTLNPATNLQNVPGVSFDTTYGMYRTITVRYTNTCGVSAWQHFAINLDDYPHLPASSAFKVYPNPVSSELSVELVPINEDLTTQLTGTTSTFQNQVAQPQANAKSNSRFSAVLYDIRRKVVATNPFAKDKITLNTTTIPNGTYFLHITKDGKTSKQQIIVSH</sequence>
<dbReference type="NCBIfam" id="TIGR04183">
    <property type="entry name" value="Por_Secre_tail"/>
    <property type="match status" value="1"/>
</dbReference>
<evidence type="ECO:0000259" key="2">
    <source>
        <dbReference type="Pfam" id="PF18962"/>
    </source>
</evidence>
<dbReference type="RefSeq" id="WP_121287966.1">
    <property type="nucleotide sequence ID" value="NZ_RCCK01000016.1"/>
</dbReference>
<dbReference type="Proteomes" id="UP000273898">
    <property type="component" value="Unassembled WGS sequence"/>
</dbReference>
<dbReference type="SUPFAM" id="SSF50494">
    <property type="entry name" value="Trypsin-like serine proteases"/>
    <property type="match status" value="1"/>
</dbReference>
<evidence type="ECO:0000313" key="5">
    <source>
        <dbReference type="EMBL" id="TFB28364.1"/>
    </source>
</evidence>
<dbReference type="Pfam" id="PF13365">
    <property type="entry name" value="Trypsin_2"/>
    <property type="match status" value="1"/>
</dbReference>
<feature type="domain" description="PKD-like" evidence="3">
    <location>
        <begin position="459"/>
        <end position="519"/>
    </location>
</feature>
<proteinExistence type="predicted"/>
<evidence type="ECO:0000259" key="3">
    <source>
        <dbReference type="Pfam" id="PF19408"/>
    </source>
</evidence>
<evidence type="ECO:0000313" key="7">
    <source>
        <dbReference type="Proteomes" id="UP000297429"/>
    </source>
</evidence>
<feature type="signal peptide" evidence="1">
    <location>
        <begin position="1"/>
        <end position="18"/>
    </location>
</feature>
<dbReference type="InterPro" id="IPR045829">
    <property type="entry name" value="PKD_6"/>
</dbReference>
<evidence type="ECO:0000256" key="1">
    <source>
        <dbReference type="SAM" id="SignalP"/>
    </source>
</evidence>
<comment type="caution">
    <text evidence="4">The sequence shown here is derived from an EMBL/GenBank/DDBJ whole genome shotgun (WGS) entry which is preliminary data.</text>
</comment>
<dbReference type="InterPro" id="IPR043504">
    <property type="entry name" value="Peptidase_S1_PA_chymotrypsin"/>
</dbReference>
<reference evidence="4 6" key="1">
    <citation type="submission" date="2018-10" db="EMBL/GenBank/DDBJ databases">
        <title>Genomic Encyclopedia of Archaeal and Bacterial Type Strains, Phase II (KMG-II): from individual species to whole genera.</title>
        <authorList>
            <person name="Goeker M."/>
        </authorList>
    </citation>
    <scope>NUCLEOTIDE SEQUENCE [LARGE SCALE GENOMIC DNA]</scope>
    <source>
        <strain evidence="4 6">DSM 19624</strain>
    </source>
</reference>
<evidence type="ECO:0000313" key="4">
    <source>
        <dbReference type="EMBL" id="RLJ69577.1"/>
    </source>
</evidence>
<dbReference type="EMBL" id="RCCK01000016">
    <property type="protein sequence ID" value="RLJ69577.1"/>
    <property type="molecule type" value="Genomic_DNA"/>
</dbReference>
<dbReference type="InterPro" id="IPR026444">
    <property type="entry name" value="Secre_tail"/>
</dbReference>
<dbReference type="Gene3D" id="2.40.10.10">
    <property type="entry name" value="Trypsin-like serine proteases"/>
    <property type="match status" value="2"/>
</dbReference>
<dbReference type="PROSITE" id="PS00018">
    <property type="entry name" value="EF_HAND_1"/>
    <property type="match status" value="1"/>
</dbReference>
<gene>
    <name evidence="4" type="ORF">BCL90_5175</name>
    <name evidence="5" type="ORF">E3V97_23055</name>
</gene>
<keyword evidence="1" id="KW-0732">Signal</keyword>
<dbReference type="InterPro" id="IPR018247">
    <property type="entry name" value="EF_Hand_1_Ca_BS"/>
</dbReference>
<evidence type="ECO:0000313" key="6">
    <source>
        <dbReference type="Proteomes" id="UP000273898"/>
    </source>
</evidence>
<reference evidence="5 7" key="2">
    <citation type="submission" date="2019-03" db="EMBL/GenBank/DDBJ databases">
        <authorList>
            <person name="He R.-H."/>
        </authorList>
    </citation>
    <scope>NUCLEOTIDE SEQUENCE [LARGE SCALE GENOMIC DNA]</scope>
    <source>
        <strain evidence="5 7">DSM 19624</strain>
    </source>
</reference>
<dbReference type="Pfam" id="PF19408">
    <property type="entry name" value="PKD_6"/>
    <property type="match status" value="1"/>
</dbReference>
<dbReference type="AlphaFoldDB" id="A0A497XRD5"/>
<feature type="domain" description="Secretion system C-terminal sorting" evidence="2">
    <location>
        <begin position="643"/>
        <end position="741"/>
    </location>
</feature>
<organism evidence="4 6">
    <name type="scientific">Pedobacter alluvionis</name>
    <dbReference type="NCBI Taxonomy" id="475253"/>
    <lineage>
        <taxon>Bacteria</taxon>
        <taxon>Pseudomonadati</taxon>
        <taxon>Bacteroidota</taxon>
        <taxon>Sphingobacteriia</taxon>
        <taxon>Sphingobacteriales</taxon>
        <taxon>Sphingobacteriaceae</taxon>
        <taxon>Pedobacter</taxon>
    </lineage>
</organism>
<keyword evidence="7" id="KW-1185">Reference proteome</keyword>